<feature type="domain" description="Death" evidence="3">
    <location>
        <begin position="289"/>
        <end position="354"/>
    </location>
</feature>
<dbReference type="Gene3D" id="3.40.50.300">
    <property type="entry name" value="P-loop containing nucleotide triphosphate hydrolases"/>
    <property type="match status" value="1"/>
</dbReference>
<dbReference type="InterPro" id="IPR017281">
    <property type="entry name" value="Myelin_different_resp_MyD88"/>
</dbReference>
<dbReference type="PhylomeDB" id="A7SVX9"/>
<gene>
    <name evidence="4" type="ORF">NEMVEDRAFT_v1g247717</name>
</gene>
<feature type="region of interest" description="Disordered" evidence="2">
    <location>
        <begin position="377"/>
        <end position="434"/>
    </location>
</feature>
<dbReference type="AlphaFoldDB" id="A7SVX9"/>
<dbReference type="SUPFAM" id="SSF47986">
    <property type="entry name" value="DEATH domain"/>
    <property type="match status" value="2"/>
</dbReference>
<dbReference type="EMBL" id="DS469847">
    <property type="protein sequence ID" value="EDO32147.1"/>
    <property type="molecule type" value="Genomic_DNA"/>
</dbReference>
<proteinExistence type="predicted"/>
<accession>A7SVX9</accession>
<feature type="domain" description="Death" evidence="3">
    <location>
        <begin position="187"/>
        <end position="253"/>
    </location>
</feature>
<dbReference type="Gene3D" id="1.10.533.10">
    <property type="entry name" value="Death Domain, Fas"/>
    <property type="match status" value="3"/>
</dbReference>
<dbReference type="InterPro" id="IPR027417">
    <property type="entry name" value="P-loop_NTPase"/>
</dbReference>
<organism evidence="4 5">
    <name type="scientific">Nematostella vectensis</name>
    <name type="common">Starlet sea anemone</name>
    <dbReference type="NCBI Taxonomy" id="45351"/>
    <lineage>
        <taxon>Eukaryota</taxon>
        <taxon>Metazoa</taxon>
        <taxon>Cnidaria</taxon>
        <taxon>Anthozoa</taxon>
        <taxon>Hexacorallia</taxon>
        <taxon>Actiniaria</taxon>
        <taxon>Edwardsiidae</taxon>
        <taxon>Nematostella</taxon>
    </lineage>
</organism>
<dbReference type="PANTHER" id="PTHR15079">
    <property type="entry name" value="MYD88"/>
    <property type="match status" value="1"/>
</dbReference>
<protein>
    <recommendedName>
        <fullName evidence="3">Death domain-containing protein</fullName>
    </recommendedName>
</protein>
<dbReference type="Proteomes" id="UP000001593">
    <property type="component" value="Unassembled WGS sequence"/>
</dbReference>
<dbReference type="InterPro" id="IPR000488">
    <property type="entry name" value="Death_dom"/>
</dbReference>
<dbReference type="GO" id="GO:0070976">
    <property type="term" value="F:TIR domain binding"/>
    <property type="evidence" value="ECO:0007669"/>
    <property type="project" value="InterPro"/>
</dbReference>
<dbReference type="GO" id="GO:0043123">
    <property type="term" value="P:positive regulation of canonical NF-kappaB signal transduction"/>
    <property type="evidence" value="ECO:0007669"/>
    <property type="project" value="InterPro"/>
</dbReference>
<keyword evidence="5" id="KW-1185">Reference proteome</keyword>
<dbReference type="STRING" id="45351.A7SVX9"/>
<evidence type="ECO:0000313" key="4">
    <source>
        <dbReference type="EMBL" id="EDO32147.1"/>
    </source>
</evidence>
<dbReference type="InterPro" id="IPR019734">
    <property type="entry name" value="TPR_rpt"/>
</dbReference>
<feature type="compositionally biased region" description="Acidic residues" evidence="2">
    <location>
        <begin position="378"/>
        <end position="394"/>
    </location>
</feature>
<dbReference type="PANTHER" id="PTHR15079:SF3">
    <property type="entry name" value="MYELOID DIFFERENTIATION PRIMARY RESPONSE PROTEIN MYD88"/>
    <property type="match status" value="1"/>
</dbReference>
<dbReference type="SUPFAM" id="SSF52540">
    <property type="entry name" value="P-loop containing nucleoside triphosphate hydrolases"/>
    <property type="match status" value="1"/>
</dbReference>
<dbReference type="GO" id="GO:0002755">
    <property type="term" value="P:MyD88-dependent toll-like receptor signaling pathway"/>
    <property type="evidence" value="ECO:0007669"/>
    <property type="project" value="InterPro"/>
</dbReference>
<dbReference type="SUPFAM" id="SSF48452">
    <property type="entry name" value="TPR-like"/>
    <property type="match status" value="1"/>
</dbReference>
<dbReference type="SMART" id="SM00005">
    <property type="entry name" value="DEATH"/>
    <property type="match status" value="2"/>
</dbReference>
<evidence type="ECO:0000256" key="1">
    <source>
        <dbReference type="ARBA" id="ARBA00023198"/>
    </source>
</evidence>
<name>A7SVX9_NEMVE</name>
<dbReference type="InterPro" id="IPR011990">
    <property type="entry name" value="TPR-like_helical_dom_sf"/>
</dbReference>
<dbReference type="Pfam" id="PF13424">
    <property type="entry name" value="TPR_12"/>
    <property type="match status" value="1"/>
</dbReference>
<dbReference type="Gene3D" id="1.25.40.10">
    <property type="entry name" value="Tetratricopeptide repeat domain"/>
    <property type="match status" value="1"/>
</dbReference>
<dbReference type="HOGENOM" id="CLU_278896_0_0_1"/>
<dbReference type="Pfam" id="PF00531">
    <property type="entry name" value="Death"/>
    <property type="match status" value="2"/>
</dbReference>
<dbReference type="InParanoid" id="A7SVX9"/>
<dbReference type="OMA" id="NCHNANS"/>
<evidence type="ECO:0000259" key="3">
    <source>
        <dbReference type="PROSITE" id="PS50017"/>
    </source>
</evidence>
<keyword evidence="1" id="KW-0395">Inflammatory response</keyword>
<reference evidence="4 5" key="1">
    <citation type="journal article" date="2007" name="Science">
        <title>Sea anemone genome reveals ancestral eumetazoan gene repertoire and genomic organization.</title>
        <authorList>
            <person name="Putnam N.H."/>
            <person name="Srivastava M."/>
            <person name="Hellsten U."/>
            <person name="Dirks B."/>
            <person name="Chapman J."/>
            <person name="Salamov A."/>
            <person name="Terry A."/>
            <person name="Shapiro H."/>
            <person name="Lindquist E."/>
            <person name="Kapitonov V.V."/>
            <person name="Jurka J."/>
            <person name="Genikhovich G."/>
            <person name="Grigoriev I.V."/>
            <person name="Lucas S.M."/>
            <person name="Steele R.E."/>
            <person name="Finnerty J.R."/>
            <person name="Technau U."/>
            <person name="Martindale M.Q."/>
            <person name="Rokhsar D.S."/>
        </authorList>
    </citation>
    <scope>NUCLEOTIDE SEQUENCE [LARGE SCALE GENOMIC DNA]</scope>
    <source>
        <strain evidence="5">CH2 X CH6</strain>
    </source>
</reference>
<evidence type="ECO:0000313" key="5">
    <source>
        <dbReference type="Proteomes" id="UP000001593"/>
    </source>
</evidence>
<sequence>MHCGRSAHAWVIPVIPASLYSDNTSALLAVMDCFISGTNNLRKHIRESDIDTKMTSDLTIRDLLEHPQCVNDLAVCLDSVRHRSLSNWEHWAKELGIPFEIREKCASRNEHSATERLFQFLGTIRPELRIAELREILSKRNRTDVTNLLVDLSDDEKVAECITSKAFLLDTIASLLDSTDHAGPVFNWRGLATELGVRRDTCYLFETDSAENPTILLFEYLAATAPGHRMSILLGHLKQMERKDVIDKIGEEIFKENAHISEVLTPNSPNSLLLRDIADLLNKDIQGVANWRKLSSYFGVPVHALELRMSQCSPTRRMLSWLASSEPRLSVQKLIKTLKKIGRHDAVKILEEAQIKTPTQGGMVLDAYDIGEHHLEDNGLDETFDKPEDEPSEDEGAHYLSRQGSPSHAVPIPDDSRSKKPVEQGSSGDSSSDFSRLFSAGSYSQFWGIQEMTSEERSGNLLRKPRFLQSMEQEKQKLKGALLDGDCDVIVVFAPTGYGKTHLVVYVAHELEDDFRWAALYVNCRGIKSVEALAEAILEEMTKRACITNTPMQSVLLAVQKLRRNTVLVLENYDDFLHEEHARSAQETNAGKDLPCMTTLRNDKRIPVSALIEKLAQSRCAATFKLILTSRERLSFPFEVESIKVDGLTDDQIVKFLMTRKRDLDEPTATRLASFCDGIPAVAIVMLNFLKTERADLLESRLASCLPSEVIDEFTSNSQIPEERIDRILDLCFQRMTQALQEALIKVSVFPFRFTLQQALDVITHPDGTQSCSKKSLHDLESKYGFVSFDLRLELYYVKFLFRSFGMKKALEHKDFQLVYRASRIAFTNTKMSLLRDLEKQFFSRDSMSAIKQYFQEKPNLNQILNWCVFDCDLDDDEVREHVLDTLVDVVVLLMKVLRRNEFEALFSRIYHLSSRNKARAVTCVIFLGANIVLSCQCDEPALCARAYVRSSKCLEKANQSLDEVSDGARAQCLSKLGRCSVRCGDKHKGFQLINEALKIRHRYAKSSSMGDDDMGDDEKRNREVMLAACYNDFAASEDYIGEHKNAIRIRTENVLPSYEFHLGHHPFTASTNCHNANSYLKLKKYDQAIECSYKALECREALLGDHHETARSLYNLGFAFLMKGDFKTAVLRLEQAKAMQQKVLDTSEEVKKTLERLVQAYRELDDQESADKNIEEIKSLQAATWHFDESHTKIRKEIHVSQSTKLDLL</sequence>
<dbReference type="InterPro" id="IPR011029">
    <property type="entry name" value="DEATH-like_dom_sf"/>
</dbReference>
<dbReference type="SMART" id="SM00028">
    <property type="entry name" value="TPR"/>
    <property type="match status" value="3"/>
</dbReference>
<evidence type="ECO:0000256" key="2">
    <source>
        <dbReference type="SAM" id="MobiDB-lite"/>
    </source>
</evidence>
<dbReference type="PROSITE" id="PS50017">
    <property type="entry name" value="DEATH_DOMAIN"/>
    <property type="match status" value="2"/>
</dbReference>
<feature type="compositionally biased region" description="Low complexity" evidence="2">
    <location>
        <begin position="425"/>
        <end position="434"/>
    </location>
</feature>